<dbReference type="Proteomes" id="UP000266861">
    <property type="component" value="Unassembled WGS sequence"/>
</dbReference>
<keyword evidence="2" id="KW-1185">Reference proteome</keyword>
<dbReference type="EMBL" id="PQFF01000253">
    <property type="protein sequence ID" value="RHZ69996.1"/>
    <property type="molecule type" value="Genomic_DNA"/>
</dbReference>
<sequence length="76" mass="8366">MRYHSITPLFFLSKSIKEATLPSFIFPTAHQEISGIDLSSAGTIPNCIKNPVILHLSESFDSIKLAPYSAFAVKLN</sequence>
<evidence type="ECO:0000313" key="1">
    <source>
        <dbReference type="EMBL" id="RHZ69996.1"/>
    </source>
</evidence>
<comment type="caution">
    <text evidence="1">The sequence shown here is derived from an EMBL/GenBank/DDBJ whole genome shotgun (WGS) entry which is preliminary data.</text>
</comment>
<protein>
    <submittedName>
        <fullName evidence="1">Uncharacterized protein</fullName>
    </submittedName>
</protein>
<accession>A0A397I888</accession>
<name>A0A397I888_9GLOM</name>
<organism evidence="1 2">
    <name type="scientific">Diversispora epigaea</name>
    <dbReference type="NCBI Taxonomy" id="1348612"/>
    <lineage>
        <taxon>Eukaryota</taxon>
        <taxon>Fungi</taxon>
        <taxon>Fungi incertae sedis</taxon>
        <taxon>Mucoromycota</taxon>
        <taxon>Glomeromycotina</taxon>
        <taxon>Glomeromycetes</taxon>
        <taxon>Diversisporales</taxon>
        <taxon>Diversisporaceae</taxon>
        <taxon>Diversispora</taxon>
    </lineage>
</organism>
<gene>
    <name evidence="1" type="ORF">Glove_276g58</name>
</gene>
<proteinExistence type="predicted"/>
<dbReference type="AlphaFoldDB" id="A0A397I888"/>
<evidence type="ECO:0000313" key="2">
    <source>
        <dbReference type="Proteomes" id="UP000266861"/>
    </source>
</evidence>
<reference evidence="1 2" key="1">
    <citation type="submission" date="2018-08" db="EMBL/GenBank/DDBJ databases">
        <title>Genome and evolution of the arbuscular mycorrhizal fungus Diversispora epigaea (formerly Glomus versiforme) and its bacterial endosymbionts.</title>
        <authorList>
            <person name="Sun X."/>
            <person name="Fei Z."/>
            <person name="Harrison M."/>
        </authorList>
    </citation>
    <scope>NUCLEOTIDE SEQUENCE [LARGE SCALE GENOMIC DNA]</scope>
    <source>
        <strain evidence="1 2">IT104</strain>
    </source>
</reference>